<protein>
    <recommendedName>
        <fullName evidence="4">Ricin B lectin domain-containing protein</fullName>
    </recommendedName>
</protein>
<feature type="region of interest" description="Disordered" evidence="1">
    <location>
        <begin position="127"/>
        <end position="148"/>
    </location>
</feature>
<reference evidence="2" key="1">
    <citation type="submission" date="2023-10" db="EMBL/GenBank/DDBJ databases">
        <authorList>
            <person name="Chen Y."/>
            <person name="Shah S."/>
            <person name="Dougan E. K."/>
            <person name="Thang M."/>
            <person name="Chan C."/>
        </authorList>
    </citation>
    <scope>NUCLEOTIDE SEQUENCE [LARGE SCALE GENOMIC DNA]</scope>
</reference>
<keyword evidence="3" id="KW-1185">Reference proteome</keyword>
<sequence>AAVPMAAATAQRQLGRPLAAAASRGGVARQPPRGVARRAGRGPPEGNPLEAAALAVGAGLAAIGRAFSSLADVSGGPYLGVRRTGELLQSRLAADDSADPGRSGMAWEYLAKGEALMDVRLEHGGSLQVTSHAASERGPPPGESAGTRQEWRVLAFTPDAGTTDLVQSVTKAPFAFRSGGPALHWRLRRERASSHTLLRVPTVHPHDLCFRHAAEAIPAGAARSACWRSPAEGRRGAGAHRLGAPRRIPSSGASCSR</sequence>
<feature type="region of interest" description="Disordered" evidence="1">
    <location>
        <begin position="18"/>
        <end position="46"/>
    </location>
</feature>
<feature type="non-terminal residue" evidence="2">
    <location>
        <position position="257"/>
    </location>
</feature>
<evidence type="ECO:0000256" key="1">
    <source>
        <dbReference type="SAM" id="MobiDB-lite"/>
    </source>
</evidence>
<feature type="region of interest" description="Disordered" evidence="1">
    <location>
        <begin position="231"/>
        <end position="257"/>
    </location>
</feature>
<name>A0ABN9XVP8_9DINO</name>
<evidence type="ECO:0000313" key="2">
    <source>
        <dbReference type="EMBL" id="CAK0904169.1"/>
    </source>
</evidence>
<proteinExistence type="predicted"/>
<gene>
    <name evidence="2" type="ORF">PCOR1329_LOCUS80277</name>
</gene>
<evidence type="ECO:0008006" key="4">
    <source>
        <dbReference type="Google" id="ProtNLM"/>
    </source>
</evidence>
<dbReference type="EMBL" id="CAUYUJ010021364">
    <property type="protein sequence ID" value="CAK0904169.1"/>
    <property type="molecule type" value="Genomic_DNA"/>
</dbReference>
<evidence type="ECO:0000313" key="3">
    <source>
        <dbReference type="Proteomes" id="UP001189429"/>
    </source>
</evidence>
<organism evidence="2 3">
    <name type="scientific">Prorocentrum cordatum</name>
    <dbReference type="NCBI Taxonomy" id="2364126"/>
    <lineage>
        <taxon>Eukaryota</taxon>
        <taxon>Sar</taxon>
        <taxon>Alveolata</taxon>
        <taxon>Dinophyceae</taxon>
        <taxon>Prorocentrales</taxon>
        <taxon>Prorocentraceae</taxon>
        <taxon>Prorocentrum</taxon>
    </lineage>
</organism>
<feature type="non-terminal residue" evidence="2">
    <location>
        <position position="1"/>
    </location>
</feature>
<comment type="caution">
    <text evidence="2">The sequence shown here is derived from an EMBL/GenBank/DDBJ whole genome shotgun (WGS) entry which is preliminary data.</text>
</comment>
<accession>A0ABN9XVP8</accession>
<dbReference type="Proteomes" id="UP001189429">
    <property type="component" value="Unassembled WGS sequence"/>
</dbReference>